<dbReference type="SUPFAM" id="SSF57903">
    <property type="entry name" value="FYVE/PHD zinc finger"/>
    <property type="match status" value="1"/>
</dbReference>
<dbReference type="OrthoDB" id="158357at2759"/>
<dbReference type="InterPro" id="IPR017455">
    <property type="entry name" value="Znf_FYVE-rel"/>
</dbReference>
<dbReference type="InterPro" id="IPR044769">
    <property type="entry name" value="PIKfyve_PIPKc"/>
</dbReference>
<dbReference type="Pfam" id="PF01363">
    <property type="entry name" value="FYVE"/>
    <property type="match status" value="1"/>
</dbReference>
<dbReference type="FunFam" id="3.30.800.10:FF:000004">
    <property type="entry name" value="1-phosphatidylinositol 3-phosphate 5-kinase isoform X1"/>
    <property type="match status" value="1"/>
</dbReference>
<dbReference type="GO" id="GO:0000285">
    <property type="term" value="F:1-phosphatidylinositol-3-phosphate 5-kinase activity"/>
    <property type="evidence" value="ECO:0007669"/>
    <property type="project" value="UniProtKB-EC"/>
</dbReference>
<evidence type="ECO:0000256" key="15">
    <source>
        <dbReference type="PROSITE-ProRule" id="PRU00781"/>
    </source>
</evidence>
<dbReference type="SMART" id="SM00330">
    <property type="entry name" value="PIPKc"/>
    <property type="match status" value="1"/>
</dbReference>
<feature type="compositionally biased region" description="Basic and acidic residues" evidence="16">
    <location>
        <begin position="50"/>
        <end position="60"/>
    </location>
</feature>
<feature type="domain" description="DEP" evidence="18">
    <location>
        <begin position="333"/>
        <end position="408"/>
    </location>
</feature>
<keyword evidence="12" id="KW-0472">Membrane</keyword>
<dbReference type="Pfam" id="PF01504">
    <property type="entry name" value="PIP5K"/>
    <property type="match status" value="1"/>
</dbReference>
<feature type="compositionally biased region" description="Polar residues" evidence="16">
    <location>
        <begin position="994"/>
        <end position="1004"/>
    </location>
</feature>
<feature type="region of interest" description="Disordered" evidence="16">
    <location>
        <begin position="39"/>
        <end position="100"/>
    </location>
</feature>
<dbReference type="InterPro" id="IPR027484">
    <property type="entry name" value="PInositol-4-P-5-kinase_N"/>
</dbReference>
<dbReference type="GO" id="GO:0005524">
    <property type="term" value="F:ATP binding"/>
    <property type="evidence" value="ECO:0007669"/>
    <property type="project" value="UniProtKB-UniRule"/>
</dbReference>
<name>A0A423TTA4_PENVA</name>
<dbReference type="GO" id="GO:0052810">
    <property type="term" value="F:1-phosphatidylinositol-5-kinase activity"/>
    <property type="evidence" value="ECO:0007669"/>
    <property type="project" value="TreeGrafter"/>
</dbReference>
<comment type="subcellular location">
    <subcellularLocation>
        <location evidence="1">Endosome membrane</location>
    </subcellularLocation>
</comment>
<dbReference type="Gene3D" id="3.30.40.10">
    <property type="entry name" value="Zinc/RING finger domain, C3HC4 (zinc finger)"/>
    <property type="match status" value="1"/>
</dbReference>
<dbReference type="GO" id="GO:0010008">
    <property type="term" value="C:endosome membrane"/>
    <property type="evidence" value="ECO:0007669"/>
    <property type="project" value="UniProtKB-SubCell"/>
</dbReference>
<feature type="compositionally biased region" description="Polar residues" evidence="16">
    <location>
        <begin position="411"/>
        <end position="421"/>
    </location>
</feature>
<dbReference type="InterPro" id="IPR036388">
    <property type="entry name" value="WH-like_DNA-bd_sf"/>
</dbReference>
<dbReference type="InterPro" id="IPR002423">
    <property type="entry name" value="Cpn60/GroEL/TCP-1"/>
</dbReference>
<dbReference type="SMART" id="SM00064">
    <property type="entry name" value="FYVE"/>
    <property type="match status" value="1"/>
</dbReference>
<dbReference type="PROSITE" id="PS51455">
    <property type="entry name" value="PIPK"/>
    <property type="match status" value="1"/>
</dbReference>
<feature type="domain" description="PIPK" evidence="19">
    <location>
        <begin position="1868"/>
        <end position="2189"/>
    </location>
</feature>
<evidence type="ECO:0000259" key="18">
    <source>
        <dbReference type="PROSITE" id="PS50186"/>
    </source>
</evidence>
<gene>
    <name evidence="20" type="ORF">C7M84_001584</name>
</gene>
<evidence type="ECO:0000259" key="19">
    <source>
        <dbReference type="PROSITE" id="PS51455"/>
    </source>
</evidence>
<dbReference type="GO" id="GO:0035556">
    <property type="term" value="P:intracellular signal transduction"/>
    <property type="evidence" value="ECO:0007669"/>
    <property type="project" value="InterPro"/>
</dbReference>
<dbReference type="Gene3D" id="3.30.810.10">
    <property type="entry name" value="2-Layer Sandwich"/>
    <property type="match status" value="1"/>
</dbReference>
<dbReference type="InterPro" id="IPR002498">
    <property type="entry name" value="PInositol-4-P-4/5-kinase_core"/>
</dbReference>
<dbReference type="STRING" id="6689.A0A423TTA4"/>
<dbReference type="SUPFAM" id="SSF46785">
    <property type="entry name" value="Winged helix' DNA-binding domain"/>
    <property type="match status" value="1"/>
</dbReference>
<dbReference type="GO" id="GO:0008270">
    <property type="term" value="F:zinc ion binding"/>
    <property type="evidence" value="ECO:0007669"/>
    <property type="project" value="UniProtKB-KW"/>
</dbReference>
<feature type="compositionally biased region" description="Polar residues" evidence="16">
    <location>
        <begin position="1038"/>
        <end position="1055"/>
    </location>
</feature>
<dbReference type="PANTHER" id="PTHR46715">
    <property type="entry name" value="1-PHOSPHATIDYLINOSITOL 3-PHOSPHATE 5-KINASE"/>
    <property type="match status" value="1"/>
</dbReference>
<keyword evidence="7" id="KW-0967">Endosome</keyword>
<keyword evidence="5" id="KW-0479">Metal-binding</keyword>
<dbReference type="InterPro" id="IPR027409">
    <property type="entry name" value="GroEL-like_apical_dom_sf"/>
</dbReference>
<feature type="region of interest" description="Disordered" evidence="16">
    <location>
        <begin position="1036"/>
        <end position="1055"/>
    </location>
</feature>
<feature type="region of interest" description="Disordered" evidence="16">
    <location>
        <begin position="409"/>
        <end position="432"/>
    </location>
</feature>
<dbReference type="EMBL" id="QCYY01001201">
    <property type="protein sequence ID" value="ROT79696.1"/>
    <property type="molecule type" value="Genomic_DNA"/>
</dbReference>
<protein>
    <recommendedName>
        <fullName evidence="2">1-phosphatidylinositol-3-phosphate 5-kinase</fullName>
        <ecNumber evidence="2">2.7.1.150</ecNumber>
    </recommendedName>
</protein>
<keyword evidence="4 15" id="KW-0808">Transferase</keyword>
<evidence type="ECO:0000256" key="8">
    <source>
        <dbReference type="ARBA" id="ARBA00022771"/>
    </source>
</evidence>
<dbReference type="CDD" id="cd17300">
    <property type="entry name" value="PIPKc_PIKfyve"/>
    <property type="match status" value="1"/>
</dbReference>
<feature type="region of interest" description="Disordered" evidence="16">
    <location>
        <begin position="493"/>
        <end position="523"/>
    </location>
</feature>
<dbReference type="Gene3D" id="3.50.7.10">
    <property type="entry name" value="GroEL"/>
    <property type="match status" value="1"/>
</dbReference>
<dbReference type="Proteomes" id="UP000283509">
    <property type="component" value="Unassembled WGS sequence"/>
</dbReference>
<dbReference type="Pfam" id="PF00610">
    <property type="entry name" value="DEP"/>
    <property type="match status" value="1"/>
</dbReference>
<dbReference type="PANTHER" id="PTHR46715:SF1">
    <property type="entry name" value="1-PHOSPHATIDYLINOSITOL 3-PHOSPHATE 5-KINASE"/>
    <property type="match status" value="1"/>
</dbReference>
<organism evidence="20 21">
    <name type="scientific">Penaeus vannamei</name>
    <name type="common">Whiteleg shrimp</name>
    <name type="synonym">Litopenaeus vannamei</name>
    <dbReference type="NCBI Taxonomy" id="6689"/>
    <lineage>
        <taxon>Eukaryota</taxon>
        <taxon>Metazoa</taxon>
        <taxon>Ecdysozoa</taxon>
        <taxon>Arthropoda</taxon>
        <taxon>Crustacea</taxon>
        <taxon>Multicrustacea</taxon>
        <taxon>Malacostraca</taxon>
        <taxon>Eumalacostraca</taxon>
        <taxon>Eucarida</taxon>
        <taxon>Decapoda</taxon>
        <taxon>Dendrobranchiata</taxon>
        <taxon>Penaeoidea</taxon>
        <taxon>Penaeidae</taxon>
        <taxon>Penaeus</taxon>
    </lineage>
</organism>
<evidence type="ECO:0000256" key="10">
    <source>
        <dbReference type="ARBA" id="ARBA00022833"/>
    </source>
</evidence>
<feature type="region of interest" description="Disordered" evidence="16">
    <location>
        <begin position="1617"/>
        <end position="1653"/>
    </location>
</feature>
<evidence type="ECO:0000256" key="13">
    <source>
        <dbReference type="ARBA" id="ARBA00052820"/>
    </source>
</evidence>
<evidence type="ECO:0000256" key="1">
    <source>
        <dbReference type="ARBA" id="ARBA00004608"/>
    </source>
</evidence>
<evidence type="ECO:0000256" key="12">
    <source>
        <dbReference type="ARBA" id="ARBA00023136"/>
    </source>
</evidence>
<proteinExistence type="predicted"/>
<evidence type="ECO:0000256" key="9">
    <source>
        <dbReference type="ARBA" id="ARBA00022777"/>
    </source>
</evidence>
<evidence type="ECO:0000256" key="4">
    <source>
        <dbReference type="ARBA" id="ARBA00022679"/>
    </source>
</evidence>
<reference evidence="20 21" key="1">
    <citation type="submission" date="2018-04" db="EMBL/GenBank/DDBJ databases">
        <authorList>
            <person name="Zhang X."/>
            <person name="Yuan J."/>
            <person name="Li F."/>
            <person name="Xiang J."/>
        </authorList>
    </citation>
    <scope>NUCLEOTIDE SEQUENCE [LARGE SCALE GENOMIC DNA]</scope>
    <source>
        <tissue evidence="20">Muscle</tissue>
    </source>
</reference>
<evidence type="ECO:0000256" key="11">
    <source>
        <dbReference type="ARBA" id="ARBA00022840"/>
    </source>
</evidence>
<feature type="compositionally biased region" description="Low complexity" evidence="16">
    <location>
        <begin position="1560"/>
        <end position="1579"/>
    </location>
</feature>
<dbReference type="SUPFAM" id="SSF56104">
    <property type="entry name" value="SAICAR synthase-like"/>
    <property type="match status" value="1"/>
</dbReference>
<dbReference type="Gene3D" id="3.30.800.10">
    <property type="entry name" value="Phosphatidylinositol Phosphate Kinase II Beta"/>
    <property type="match status" value="1"/>
</dbReference>
<keyword evidence="3" id="KW-0597">Phosphoprotein</keyword>
<dbReference type="SMART" id="SM00049">
    <property type="entry name" value="DEP"/>
    <property type="match status" value="1"/>
</dbReference>
<feature type="compositionally biased region" description="Polar residues" evidence="16">
    <location>
        <begin position="259"/>
        <end position="269"/>
    </location>
</feature>
<evidence type="ECO:0000259" key="17">
    <source>
        <dbReference type="PROSITE" id="PS50178"/>
    </source>
</evidence>
<dbReference type="InterPro" id="IPR027483">
    <property type="entry name" value="PInositol-4-P-4/5-kinase_C_sf"/>
</dbReference>
<sequence>MNRSIDSPTGLTEFGPLTPDEKPQGYGFSLAKLFTRAIRGGSSKQSSSSEHQRQDQRDLFDSGGLSEHQAVSQSNSVVDGGSGWLEKGMNDSISESSETSSLTSSVSSLVMKPASSGHDRTLPNVLTRIRNIIDNRGSTPQQYKDSDFKQYWLPDSVSRECYECEEKFTTFRRRHHCRVCGQIFCSRCCNSMIPGKIIGYTGELRVCTYCCKVVLSYLQSNNLAADVLADLRALQEELLPPTPDQSCNAQHHDAAFSSMPGSSTPSATPRGTLRRRPSLGFQEEKYAVRTRYSSGDFQVFGGQRDSDQMTAERQLLLRDSQQLHSLWSQMAGGVGGLPLASHRHRLKSFHNCFVGRDLIEWLLANDKASSRASAVAIGQALLEAGYVVCISQLEQVFVDDYVLYRPMRPSTGGSEQTTQEGLNRAQDGGQEPLWVKQITSMAESIEGEVDSNGSSKVHKEEPAHTVDTPTSITSSTSNYCLDLNVKDSVVSMRKPPHVSRHGSPESDQVDARSPGMTSTSGQVPYSTTVSAVLSANAQLPFTGDAMNSTAVMSDEVLQALRGHDSSQPHARSSGWTQEEKLTQNDEECLMQQRLNAMWNAHETALLCQLLDSGGLSPSWAEVILPIVHTVTDIIRPDVKNDSDDMDIRQYVQFKKVPGGSRSECQILNGAVCTKNVADRSMATRLTDPQILLYEGSLMEGGSGPRYKEAIFTRSVPRGIGSLHRSSSKSQEPGSVQKCSFVQSRELRHIPTVLKTVSWACCSCSITTSDVDESSHSFVDLVEKAEEADYLKNVVAKIVSYKPDIILVEKSIAFLAREYLQAHGITLVMNVKPSVMERVARCTQAEVVSSIDAQLTRPSLGMCHNFYTRSYPMPGKNKQKTLMFFDGCAMHLGCTIILRGATNAELKRVKRIMYFMVYAVYNWRLERAFLMDEYTLIPPLPSESFDLEDQVFEEELKTSAKAGSLDLEPVTKNSKSTARKEDGETPSAERGAANRSRSLNSQRDPVSSSGEVSVSSSGTSDKAKLSQTISDFSDPLHSYLNSGTSPQETPLDSTHTSLSVTEFSNTFRKALEDTIFSCSPYLKYTVPFFETEAGRNCILRKYFQKDLYFSVLLEKDKFTRKPRFSEMEVKESKDENENVKLKLPHEFTKIKITTTIGDKDVRAMLADFRARGGQMRNICKCEITKKDQKDRKLYQLSIDKDTDAKVVVEGLSSDALGSVNTTTNNAKNTVNDFWSGQSGLMLTSDGRVDALHPFNHQRLSILFSSYSQASESPPAFCVNPWVLTMDFYGRNDIPLGAFLERYCFSPTYTCPSSECSVAVVDHIRKFVHDTGCVEVLLRRLDTNLDDTNAGTILMWSWCKTCREVTPMVPISLETWSLSFAKYLELRFYGGSFNRRGTQGCTHSLHHDHFQYFGYKNQVAVFKYNNITLREVALPPSKMSLCVPPITQASVVELIKGVAMQNGQRALFREKIESIQLQLTSPTLEARRLHPPTPNTTQEVTATMLAITDQVVLIKKLVAQVVSDWNAKVQDLLHLRKKEEKLEKAKVMASASSGMPGLPRQSTSASISTSSAASAHATSSTGEMFSAPSHKQGCDTASVASSAALTGVSTDSLSLSASFSELPGQDGQKIDGCEDEVDTGGAGNGESSDSPQAADVQKALGKAYVTPTVSCLMDERDHTLLALAALTTSTLSPPASGSSALSLSSASSEILNSWENESDVSGGLQAVLPNQLTEAFSVLHRRQASDTCDGMIAGCSSTSGSPGRGHERSLSDGGQTGIIKEGIDVIGERRLAATAVKNIISTFWSSSANLMVESPFGPNEHYLLLPEVKIPVVVYGDEPSSIIAHALASQEYDRQLGALKKRLKDMQKEGTNTRSSDKEPQLSQEDYDSSANEESEFCVSAATTDIEKNKSAKDFHIELQWNDQHAKFYCKIFFAEHFRQLRKMVFPFGEEFYIRSLSRCIAWEARGGKSGSVFCKSHDDRFILKEMSRLEMISFLDFGPAYVQYIVNCEKEQQPTVLTRIVGVYRIGYKNTTTNKAQRMDVLVMENLFYQRNITHKFDLKGSIRNRLVNTSGKEESELVLLDENLLRMACSSPLHVRPHSKTVLSRAIAADTVFLSQQLIMDYSLLVGIDSTANQLVVGIIDYIRTFTWDKKLETIIKGSVLAGGAGKLPTVVSPEVYRTRFCHAMDRYFLLTPDRWTGLGLGIDP</sequence>
<dbReference type="GO" id="GO:1903426">
    <property type="term" value="P:regulation of reactive oxygen species biosynthetic process"/>
    <property type="evidence" value="ECO:0007669"/>
    <property type="project" value="TreeGrafter"/>
</dbReference>
<keyword evidence="9 15" id="KW-0418">Kinase</keyword>
<evidence type="ECO:0000256" key="16">
    <source>
        <dbReference type="SAM" id="MobiDB-lite"/>
    </source>
</evidence>
<dbReference type="InterPro" id="IPR036390">
    <property type="entry name" value="WH_DNA-bd_sf"/>
</dbReference>
<feature type="region of interest" description="Disordered" evidence="16">
    <location>
        <begin position="1544"/>
        <end position="1591"/>
    </location>
</feature>
<dbReference type="EC" id="2.7.1.150" evidence="2"/>
<dbReference type="InterPro" id="IPR013083">
    <property type="entry name" value="Znf_RING/FYVE/PHD"/>
</dbReference>
<feature type="compositionally biased region" description="Polar residues" evidence="16">
    <location>
        <begin position="1"/>
        <end position="10"/>
    </location>
</feature>
<feature type="region of interest" description="Disordered" evidence="16">
    <location>
        <begin position="1"/>
        <end position="26"/>
    </location>
</feature>
<dbReference type="FunFam" id="3.50.7.10:FF:000007">
    <property type="entry name" value="1-phosphatidylinositol 3-phosphate 5-kinase isoform X1"/>
    <property type="match status" value="1"/>
</dbReference>
<evidence type="ECO:0000256" key="14">
    <source>
        <dbReference type="PROSITE-ProRule" id="PRU00091"/>
    </source>
</evidence>
<dbReference type="PROSITE" id="PS50186">
    <property type="entry name" value="DEP"/>
    <property type="match status" value="1"/>
</dbReference>
<keyword evidence="10" id="KW-0862">Zinc</keyword>
<evidence type="ECO:0000313" key="20">
    <source>
        <dbReference type="EMBL" id="ROT79696.1"/>
    </source>
</evidence>
<dbReference type="InterPro" id="IPR043548">
    <property type="entry name" value="PIKfyve"/>
</dbReference>
<reference evidence="20 21" key="2">
    <citation type="submission" date="2019-01" db="EMBL/GenBank/DDBJ databases">
        <title>The decoding of complex shrimp genome reveals the adaptation for benthos swimmer, frequently molting mechanism and breeding impact on genome.</title>
        <authorList>
            <person name="Sun Y."/>
            <person name="Gao Y."/>
            <person name="Yu Y."/>
        </authorList>
    </citation>
    <scope>NUCLEOTIDE SEQUENCE [LARGE SCALE GENOMIC DNA]</scope>
    <source>
        <tissue evidence="20">Muscle</tissue>
    </source>
</reference>
<dbReference type="FunFam" id="3.30.810.10:FF:000001">
    <property type="entry name" value="1-phosphatidylinositol 3-phosphate 5-kinase FAB1"/>
    <property type="match status" value="1"/>
</dbReference>
<evidence type="ECO:0000256" key="7">
    <source>
        <dbReference type="ARBA" id="ARBA00022753"/>
    </source>
</evidence>
<dbReference type="CDD" id="cd03334">
    <property type="entry name" value="Fab1_TCP"/>
    <property type="match status" value="1"/>
</dbReference>
<feature type="domain" description="FYVE-type" evidence="17">
    <location>
        <begin position="155"/>
        <end position="210"/>
    </location>
</feature>
<feature type="region of interest" description="Disordered" evidence="16">
    <location>
        <begin position="242"/>
        <end position="275"/>
    </location>
</feature>
<evidence type="ECO:0000256" key="6">
    <source>
        <dbReference type="ARBA" id="ARBA00022741"/>
    </source>
</evidence>
<feature type="region of interest" description="Disordered" evidence="16">
    <location>
        <begin position="447"/>
        <end position="473"/>
    </location>
</feature>
<dbReference type="PROSITE" id="PS50178">
    <property type="entry name" value="ZF_FYVE"/>
    <property type="match status" value="1"/>
</dbReference>
<dbReference type="SUPFAM" id="SSF52029">
    <property type="entry name" value="GroEL apical domain-like"/>
    <property type="match status" value="1"/>
</dbReference>
<keyword evidence="21" id="KW-1185">Reference proteome</keyword>
<evidence type="ECO:0000313" key="21">
    <source>
        <dbReference type="Proteomes" id="UP000283509"/>
    </source>
</evidence>
<dbReference type="GO" id="GO:0090385">
    <property type="term" value="P:phagosome-lysosome fusion"/>
    <property type="evidence" value="ECO:0007669"/>
    <property type="project" value="TreeGrafter"/>
</dbReference>
<comment type="catalytic activity">
    <reaction evidence="13">
        <text>a 1,2-diacyl-sn-glycero-3-phospho-(1D-myo-inositol-3-phosphate) + ATP = a 1,2-diacyl-sn-glycero-3-phospho-(1D-myo-inositol-3,5-bisphosphate) + ADP + H(+)</text>
        <dbReference type="Rhea" id="RHEA:13609"/>
        <dbReference type="ChEBI" id="CHEBI:15378"/>
        <dbReference type="ChEBI" id="CHEBI:30616"/>
        <dbReference type="ChEBI" id="CHEBI:57923"/>
        <dbReference type="ChEBI" id="CHEBI:58088"/>
        <dbReference type="ChEBI" id="CHEBI:456216"/>
        <dbReference type="EC" id="2.7.1.150"/>
    </reaction>
    <physiologicalReaction direction="left-to-right" evidence="13">
        <dbReference type="Rhea" id="RHEA:13610"/>
    </physiologicalReaction>
</comment>
<dbReference type="GO" id="GO:0032438">
    <property type="term" value="P:melanosome organization"/>
    <property type="evidence" value="ECO:0007669"/>
    <property type="project" value="TreeGrafter"/>
</dbReference>
<feature type="region of interest" description="Disordered" evidence="16">
    <location>
        <begin position="1863"/>
        <end position="1891"/>
    </location>
</feature>
<evidence type="ECO:0000256" key="5">
    <source>
        <dbReference type="ARBA" id="ARBA00022723"/>
    </source>
</evidence>
<keyword evidence="6 15" id="KW-0547">Nucleotide-binding</keyword>
<dbReference type="Pfam" id="PF00118">
    <property type="entry name" value="Cpn60_TCP1"/>
    <property type="match status" value="1"/>
</dbReference>
<keyword evidence="11 15" id="KW-0067">ATP-binding</keyword>
<dbReference type="GO" id="GO:0046488">
    <property type="term" value="P:phosphatidylinositol metabolic process"/>
    <property type="evidence" value="ECO:0007669"/>
    <property type="project" value="UniProtKB-UniRule"/>
</dbReference>
<dbReference type="CDD" id="cd15725">
    <property type="entry name" value="FYVE_PIKfyve_Fab1"/>
    <property type="match status" value="1"/>
</dbReference>
<comment type="caution">
    <text evidence="20">The sequence shown here is derived from an EMBL/GenBank/DDBJ whole genome shotgun (WGS) entry which is preliminary data.</text>
</comment>
<evidence type="ECO:0000256" key="2">
    <source>
        <dbReference type="ARBA" id="ARBA00012009"/>
    </source>
</evidence>
<dbReference type="FunFam" id="3.30.40.10:FF:000057">
    <property type="entry name" value="1-phosphatidylinositol 3-phosphate 5-kinase isoform X1"/>
    <property type="match status" value="1"/>
</dbReference>
<dbReference type="InterPro" id="IPR011011">
    <property type="entry name" value="Znf_FYVE_PHD"/>
</dbReference>
<feature type="region of interest" description="Disordered" evidence="16">
    <location>
        <begin position="961"/>
        <end position="1024"/>
    </location>
</feature>
<keyword evidence="8 14" id="KW-0863">Zinc-finger</keyword>
<evidence type="ECO:0000256" key="3">
    <source>
        <dbReference type="ARBA" id="ARBA00022553"/>
    </source>
</evidence>
<dbReference type="InterPro" id="IPR000306">
    <property type="entry name" value="Znf_FYVE"/>
</dbReference>
<feature type="compositionally biased region" description="Low complexity" evidence="16">
    <location>
        <begin position="1005"/>
        <end position="1019"/>
    </location>
</feature>
<accession>A0A423TTA4</accession>
<dbReference type="Gene3D" id="1.10.10.10">
    <property type="entry name" value="Winged helix-like DNA-binding domain superfamily/Winged helix DNA-binding domain"/>
    <property type="match status" value="1"/>
</dbReference>
<dbReference type="InterPro" id="IPR000591">
    <property type="entry name" value="DEP_dom"/>
</dbReference>